<sequence length="125" mass="14601">NSKVHSNELGVSLNESGKEIECIVQDTNENYYLIKINTIYNCLNLDQSVLNFTHFTGGKYIDSIQKYSFYLNRIGDSDIFKIPETYKTEIYCISGRNKDFDFYTKYNELSMNGLLFEEIWSAEID</sequence>
<dbReference type="RefSeq" id="WP_007276867.1">
    <property type="nucleotide sequence ID" value="NZ_ABCK01000001.1"/>
</dbReference>
<dbReference type="AlphaFoldDB" id="A6DG20"/>
<organism evidence="1 2">
    <name type="scientific">Lentisphaera araneosa HTCC2155</name>
    <dbReference type="NCBI Taxonomy" id="313628"/>
    <lineage>
        <taxon>Bacteria</taxon>
        <taxon>Pseudomonadati</taxon>
        <taxon>Lentisphaerota</taxon>
        <taxon>Lentisphaeria</taxon>
        <taxon>Lentisphaerales</taxon>
        <taxon>Lentisphaeraceae</taxon>
        <taxon>Lentisphaera</taxon>
    </lineage>
</organism>
<name>A6DG20_9BACT</name>
<dbReference type="STRING" id="313628.LNTAR_18408"/>
<dbReference type="EMBL" id="ABCK01000001">
    <property type="protein sequence ID" value="EDM29750.1"/>
    <property type="molecule type" value="Genomic_DNA"/>
</dbReference>
<gene>
    <name evidence="1" type="ORF">LNTAR_18408</name>
</gene>
<keyword evidence="2" id="KW-1185">Reference proteome</keyword>
<dbReference type="Proteomes" id="UP000004947">
    <property type="component" value="Unassembled WGS sequence"/>
</dbReference>
<evidence type="ECO:0000313" key="2">
    <source>
        <dbReference type="Proteomes" id="UP000004947"/>
    </source>
</evidence>
<accession>A6DG20</accession>
<feature type="non-terminal residue" evidence="1">
    <location>
        <position position="1"/>
    </location>
</feature>
<comment type="caution">
    <text evidence="1">The sequence shown here is derived from an EMBL/GenBank/DDBJ whole genome shotgun (WGS) entry which is preliminary data.</text>
</comment>
<evidence type="ECO:0000313" key="1">
    <source>
        <dbReference type="EMBL" id="EDM29750.1"/>
    </source>
</evidence>
<proteinExistence type="predicted"/>
<reference evidence="1 2" key="1">
    <citation type="journal article" date="2010" name="J. Bacteriol.">
        <title>Genome sequence of Lentisphaera araneosa HTCC2155T, the type species of the order Lentisphaerales in the phylum Lentisphaerae.</title>
        <authorList>
            <person name="Thrash J.C."/>
            <person name="Cho J.C."/>
            <person name="Vergin K.L."/>
            <person name="Morris R.M."/>
            <person name="Giovannoni S.J."/>
        </authorList>
    </citation>
    <scope>NUCLEOTIDE SEQUENCE [LARGE SCALE GENOMIC DNA]</scope>
    <source>
        <strain evidence="1 2">HTCC2155</strain>
    </source>
</reference>
<dbReference type="OrthoDB" id="8072781at2"/>
<protein>
    <submittedName>
        <fullName evidence="1">Uncharacterized protein</fullName>
    </submittedName>
</protein>